<gene>
    <name evidence="1" type="ORF">L201_007951</name>
</gene>
<keyword evidence="2" id="KW-1185">Reference proteome</keyword>
<dbReference type="AlphaFoldDB" id="A0AAX4K5Q1"/>
<evidence type="ECO:0000313" key="1">
    <source>
        <dbReference type="EMBL" id="WWC92987.1"/>
    </source>
</evidence>
<dbReference type="Proteomes" id="UP001355207">
    <property type="component" value="Chromosome 11"/>
</dbReference>
<dbReference type="RefSeq" id="XP_066079749.1">
    <property type="nucleotide sequence ID" value="XM_066223652.1"/>
</dbReference>
<protein>
    <submittedName>
        <fullName evidence="1">Uncharacterized protein</fullName>
    </submittedName>
</protein>
<organism evidence="1 2">
    <name type="scientific">Kwoniella dendrophila CBS 6074</name>
    <dbReference type="NCBI Taxonomy" id="1295534"/>
    <lineage>
        <taxon>Eukaryota</taxon>
        <taxon>Fungi</taxon>
        <taxon>Dikarya</taxon>
        <taxon>Basidiomycota</taxon>
        <taxon>Agaricomycotina</taxon>
        <taxon>Tremellomycetes</taxon>
        <taxon>Tremellales</taxon>
        <taxon>Cryptococcaceae</taxon>
        <taxon>Kwoniella</taxon>
    </lineage>
</organism>
<sequence length="71" mass="8000">MLSHRATKRLENFQSNPYPAPKGAYHDPIIHPEGVINLSTAENSLLSDDVIPILESANLKTQHFKYRSTLI</sequence>
<evidence type="ECO:0000313" key="2">
    <source>
        <dbReference type="Proteomes" id="UP001355207"/>
    </source>
</evidence>
<dbReference type="GeneID" id="91098619"/>
<name>A0AAX4K5Q1_9TREE</name>
<accession>A0AAX4K5Q1</accession>
<reference evidence="1 2" key="1">
    <citation type="submission" date="2024-01" db="EMBL/GenBank/DDBJ databases">
        <title>Comparative genomics of Cryptococcus and Kwoniella reveals pathogenesis evolution and contrasting modes of karyotype evolution via chromosome fusion or intercentromeric recombination.</title>
        <authorList>
            <person name="Coelho M.A."/>
            <person name="David-Palma M."/>
            <person name="Shea T."/>
            <person name="Bowers K."/>
            <person name="McGinley-Smith S."/>
            <person name="Mohammad A.W."/>
            <person name="Gnirke A."/>
            <person name="Yurkov A.M."/>
            <person name="Nowrousian M."/>
            <person name="Sun S."/>
            <person name="Cuomo C.A."/>
            <person name="Heitman J."/>
        </authorList>
    </citation>
    <scope>NUCLEOTIDE SEQUENCE [LARGE SCALE GENOMIC DNA]</scope>
    <source>
        <strain evidence="1 2">CBS 6074</strain>
    </source>
</reference>
<dbReference type="EMBL" id="CP144108">
    <property type="protein sequence ID" value="WWC92987.1"/>
    <property type="molecule type" value="Genomic_DNA"/>
</dbReference>
<proteinExistence type="predicted"/>